<evidence type="ECO:0000256" key="1">
    <source>
        <dbReference type="ARBA" id="ARBA00009513"/>
    </source>
</evidence>
<feature type="compositionally biased region" description="Basic and acidic residues" evidence="5">
    <location>
        <begin position="949"/>
        <end position="959"/>
    </location>
</feature>
<accession>A0AAD9E0E6</accession>
<evidence type="ECO:0000256" key="5">
    <source>
        <dbReference type="SAM" id="MobiDB-lite"/>
    </source>
</evidence>
<gene>
    <name evidence="7" type="ORF">P4O66_006194</name>
</gene>
<keyword evidence="4" id="KW-0175">Coiled coil</keyword>
<keyword evidence="8" id="KW-1185">Reference proteome</keyword>
<dbReference type="GO" id="GO:0030514">
    <property type="term" value="P:negative regulation of BMP signaling pathway"/>
    <property type="evidence" value="ECO:0007669"/>
    <property type="project" value="TreeGrafter"/>
</dbReference>
<dbReference type="CDD" id="cd21083">
    <property type="entry name" value="DHD_Ski"/>
    <property type="match status" value="1"/>
</dbReference>
<comment type="similarity">
    <text evidence="1">Belongs to the SKI family.</text>
</comment>
<feature type="compositionally biased region" description="Pro residues" evidence="5">
    <location>
        <begin position="938"/>
        <end position="947"/>
    </location>
</feature>
<dbReference type="InterPro" id="IPR009061">
    <property type="entry name" value="DNA-bd_dom_put_sf"/>
</dbReference>
<dbReference type="SUPFAM" id="SSF63763">
    <property type="entry name" value="SAND domain-like"/>
    <property type="match status" value="1"/>
</dbReference>
<dbReference type="GO" id="GO:0030512">
    <property type="term" value="P:negative regulation of transforming growth factor beta receptor signaling pathway"/>
    <property type="evidence" value="ECO:0007669"/>
    <property type="project" value="TreeGrafter"/>
</dbReference>
<evidence type="ECO:0000256" key="4">
    <source>
        <dbReference type="SAM" id="Coils"/>
    </source>
</evidence>
<dbReference type="GO" id="GO:0005737">
    <property type="term" value="C:cytoplasm"/>
    <property type="evidence" value="ECO:0007669"/>
    <property type="project" value="TreeGrafter"/>
</dbReference>
<dbReference type="EMBL" id="JAROKS010000011">
    <property type="protein sequence ID" value="KAK1799654.1"/>
    <property type="molecule type" value="Genomic_DNA"/>
</dbReference>
<dbReference type="InterPro" id="IPR047315">
    <property type="entry name" value="DHD_Ski"/>
</dbReference>
<dbReference type="Pfam" id="PF08782">
    <property type="entry name" value="c-SKI_SMAD_bind"/>
    <property type="match status" value="1"/>
</dbReference>
<feature type="compositionally biased region" description="Polar residues" evidence="5">
    <location>
        <begin position="740"/>
        <end position="749"/>
    </location>
</feature>
<dbReference type="FunFam" id="3.10.260.20:FF:000002">
    <property type="entry name" value="SKI-like oncogene a"/>
    <property type="match status" value="1"/>
</dbReference>
<dbReference type="Gene3D" id="3.10.390.10">
    <property type="entry name" value="SAND domain-like"/>
    <property type="match status" value="1"/>
</dbReference>
<dbReference type="SUPFAM" id="SSF46955">
    <property type="entry name" value="Putative DNA-binding domain"/>
    <property type="match status" value="1"/>
</dbReference>
<evidence type="ECO:0000256" key="2">
    <source>
        <dbReference type="ARBA" id="ARBA00022369"/>
    </source>
</evidence>
<dbReference type="Pfam" id="PF02437">
    <property type="entry name" value="Ski_Sno_DHD"/>
    <property type="match status" value="1"/>
</dbReference>
<dbReference type="FunFam" id="3.10.390.10:FF:000002">
    <property type="entry name" value="Putative ski oncogene"/>
    <property type="match status" value="1"/>
</dbReference>
<dbReference type="GO" id="GO:0005667">
    <property type="term" value="C:transcription regulator complex"/>
    <property type="evidence" value="ECO:0007669"/>
    <property type="project" value="TreeGrafter"/>
</dbReference>
<dbReference type="PANTHER" id="PTHR10005">
    <property type="entry name" value="SKI ONCOGENE-RELATED"/>
    <property type="match status" value="1"/>
</dbReference>
<reference evidence="7" key="1">
    <citation type="submission" date="2023-03" db="EMBL/GenBank/DDBJ databases">
        <title>Electrophorus voltai genome.</title>
        <authorList>
            <person name="Bian C."/>
        </authorList>
    </citation>
    <scope>NUCLEOTIDE SEQUENCE</scope>
    <source>
        <strain evidence="7">CB-2022</strain>
        <tissue evidence="7">Muscle</tissue>
    </source>
</reference>
<feature type="compositionally biased region" description="Basic and acidic residues" evidence="5">
    <location>
        <begin position="925"/>
        <end position="937"/>
    </location>
</feature>
<feature type="region of interest" description="Disordered" evidence="5">
    <location>
        <begin position="1233"/>
        <end position="1258"/>
    </location>
</feature>
<evidence type="ECO:0000313" key="8">
    <source>
        <dbReference type="Proteomes" id="UP001239994"/>
    </source>
</evidence>
<dbReference type="GO" id="GO:0000981">
    <property type="term" value="F:DNA-binding transcription factor activity, RNA polymerase II-specific"/>
    <property type="evidence" value="ECO:0007669"/>
    <property type="project" value="TreeGrafter"/>
</dbReference>
<dbReference type="Gene3D" id="3.10.260.20">
    <property type="entry name" value="Ski"/>
    <property type="match status" value="1"/>
</dbReference>
<proteinExistence type="inferred from homology"/>
<feature type="compositionally biased region" description="Basic and acidic residues" evidence="5">
    <location>
        <begin position="377"/>
        <end position="389"/>
    </location>
</feature>
<dbReference type="InterPro" id="IPR010919">
    <property type="entry name" value="SAND-like_dom_sf"/>
</dbReference>
<feature type="region of interest" description="Disordered" evidence="5">
    <location>
        <begin position="901"/>
        <end position="990"/>
    </location>
</feature>
<comment type="caution">
    <text evidence="7">The sequence shown here is derived from an EMBL/GenBank/DDBJ whole genome shotgun (WGS) entry which is preliminary data.</text>
</comment>
<feature type="domain" description="c-SKI SMAD4-binding" evidence="6">
    <location>
        <begin position="194"/>
        <end position="289"/>
    </location>
</feature>
<dbReference type="Proteomes" id="UP001239994">
    <property type="component" value="Unassembled WGS sequence"/>
</dbReference>
<dbReference type="SMART" id="SM01046">
    <property type="entry name" value="c-SKI_SMAD_bind"/>
    <property type="match status" value="1"/>
</dbReference>
<feature type="compositionally biased region" description="Polar residues" evidence="5">
    <location>
        <begin position="492"/>
        <end position="501"/>
    </location>
</feature>
<protein>
    <recommendedName>
        <fullName evidence="2">Ski oncogene</fullName>
    </recommendedName>
    <alternativeName>
        <fullName evidence="3">Proto-oncogene c-Ski</fullName>
    </alternativeName>
</protein>
<name>A0AAD9E0E6_9TELE</name>
<feature type="region of interest" description="Disordered" evidence="5">
    <location>
        <begin position="857"/>
        <end position="882"/>
    </location>
</feature>
<evidence type="ECO:0000313" key="7">
    <source>
        <dbReference type="EMBL" id="KAK1799654.1"/>
    </source>
</evidence>
<feature type="compositionally biased region" description="Basic and acidic residues" evidence="5">
    <location>
        <begin position="872"/>
        <end position="882"/>
    </location>
</feature>
<evidence type="ECO:0000259" key="6">
    <source>
        <dbReference type="SMART" id="SM01046"/>
    </source>
</evidence>
<dbReference type="InterPro" id="IPR003380">
    <property type="entry name" value="SKI/SNO/DAC"/>
</dbReference>
<sequence>MEAAAGFQPHAGLQQTLKQFHLSSMRSLGGPAAFSARWQHDLPFKKDGKSVDGIPTLPAQTPPAMPGPLFIPSDRSTERCETVLERETISCFVVGGEKRLCLPQILNSVLRDFSLQQINSVCDDLHIYCSRCTADQLEILKVMGVLPFSAPSCGLITQTDAERLCNALVHGGTFPPRSDKDASGPVDPERAGGSFRVYHECFGRCKGLFVPELYASPGAACIQCLDCRLLFPTQKFVVHSHKRLENRTCHWGFDSSNWRAYILLDQDYTEKEEKARLQQLLGELKGKFDLGNKRKNASFRVGSCVWFIPVREERGGGEQERRRRRRRVEESGCPVCSLLCCSTSLIACPSLTLAALLGGPRTPPFSVRFRKPGSRTVGDEHPSSPRDTCEFPTSPPGVLAETSRAPRPLRIISCVPVTGAAESPGGGCAGAATHLRSALLSQETAAEGYHAPPATVGFYDHHTHTRTPVGRAWQRAGRGKGQGAGRDRPETECQQSATPSVWMSPPSLAPYVKMGTTSGYLISANGYLTSASGYLISANGCLTLASGYLISANGCLTSASSYLTASLNQDAFGVSSHSLGPAFEMSSAGDFPGGVAESSEQKPEWRLVCFEGLPGEHRQSKTEMAAASYVIAHCRNAGIKTAPGRYDWNAKVRLTAQPVRAASSGVEGRPVCAERSVLRSCSLRPRRPHGGEAVLGLQEVGLCVLGRPGIRHATGDGTAVPTQTLAFSAEIEHCSLSERTSAQPRTQSCGPGHHTRPGEAGSTLSLRSDARRRVRDLRLNLSKSLVAYCRKPLDWSENGGVKGENNDVSRGSGCINGCGSGEKNVAVRREASAAIIVMTTMLIIIDGLGWNSRWPGTAYSPVPTKKSKRERSHSPGEGRDKQTDWLQTLAAAKDLRQLQFQQRPSAFRPWSPRVPSAERAPPNCKQERSLPKGHDRPPTPGEAPPPYTQRHDTAPDARLAEQGPSGEGQTQTATHSPQPPHDESSSDGEIEVDNCEEVVRSLGDGPGALPAAPSPAEVSEARLAGMSVTCSELEALRHTLYSDLSSREARERFLQEIMRMRVRQEEKLATALQAKRSLEQELEFVRATKKGRLREAVEARRGLRKEMERLRAECERKVRDAGESSGRLRRELERERQQRVCDRACEAGRLRASYSTQASPDILSTGPARAIGKLHVTWSAEVRLTRRVLAAAKIEELQVQLQQAEVDREQLREELQREREARQSLERVVRRLQQELHQGSPKAERDGRAEAEGGSHQKEHADVDDFVHFLVDEQKAGKTTHVKTPKKTLYKVETITIICVTVPIIL</sequence>
<feature type="region of interest" description="Disordered" evidence="5">
    <location>
        <begin position="472"/>
        <end position="501"/>
    </location>
</feature>
<dbReference type="InterPro" id="IPR014890">
    <property type="entry name" value="c-SKI_SMAD4-bd_dom"/>
</dbReference>
<dbReference type="GO" id="GO:0000122">
    <property type="term" value="P:negative regulation of transcription by RNA polymerase II"/>
    <property type="evidence" value="ECO:0007669"/>
    <property type="project" value="TreeGrafter"/>
</dbReference>
<dbReference type="PANTHER" id="PTHR10005:SF24">
    <property type="entry name" value="SKI ONCOGENE"/>
    <property type="match status" value="1"/>
</dbReference>
<dbReference type="InterPro" id="IPR023216">
    <property type="entry name" value="Tscrpt_reg_SKI_SnoN"/>
</dbReference>
<dbReference type="GO" id="GO:0000978">
    <property type="term" value="F:RNA polymerase II cis-regulatory region sequence-specific DNA binding"/>
    <property type="evidence" value="ECO:0007669"/>
    <property type="project" value="TreeGrafter"/>
</dbReference>
<feature type="compositionally biased region" description="Polar residues" evidence="5">
    <location>
        <begin position="967"/>
        <end position="976"/>
    </location>
</feature>
<feature type="region of interest" description="Disordered" evidence="5">
    <location>
        <begin position="370"/>
        <end position="401"/>
    </location>
</feature>
<dbReference type="InterPro" id="IPR037000">
    <property type="entry name" value="Ski_DNA-bd_sf"/>
</dbReference>
<evidence type="ECO:0000256" key="3">
    <source>
        <dbReference type="ARBA" id="ARBA00032146"/>
    </source>
</evidence>
<dbReference type="GO" id="GO:0005634">
    <property type="term" value="C:nucleus"/>
    <property type="evidence" value="ECO:0007669"/>
    <property type="project" value="TreeGrafter"/>
</dbReference>
<organism evidence="7 8">
    <name type="scientific">Electrophorus voltai</name>
    <dbReference type="NCBI Taxonomy" id="2609070"/>
    <lineage>
        <taxon>Eukaryota</taxon>
        <taxon>Metazoa</taxon>
        <taxon>Chordata</taxon>
        <taxon>Craniata</taxon>
        <taxon>Vertebrata</taxon>
        <taxon>Euteleostomi</taxon>
        <taxon>Actinopterygii</taxon>
        <taxon>Neopterygii</taxon>
        <taxon>Teleostei</taxon>
        <taxon>Ostariophysi</taxon>
        <taxon>Gymnotiformes</taxon>
        <taxon>Gymnotoidei</taxon>
        <taxon>Gymnotidae</taxon>
        <taxon>Electrophorus</taxon>
    </lineage>
</organism>
<feature type="region of interest" description="Disordered" evidence="5">
    <location>
        <begin position="740"/>
        <end position="767"/>
    </location>
</feature>
<dbReference type="GO" id="GO:0046332">
    <property type="term" value="F:SMAD binding"/>
    <property type="evidence" value="ECO:0007669"/>
    <property type="project" value="InterPro"/>
</dbReference>
<feature type="coiled-coil region" evidence="4">
    <location>
        <begin position="1061"/>
        <end position="1124"/>
    </location>
</feature>
<feature type="compositionally biased region" description="Basic and acidic residues" evidence="5">
    <location>
        <begin position="1242"/>
        <end position="1258"/>
    </location>
</feature>